<evidence type="ECO:0000313" key="2">
    <source>
        <dbReference type="EMBL" id="KOB67990.1"/>
    </source>
</evidence>
<dbReference type="EMBL" id="JTDY01004577">
    <property type="protein sequence ID" value="KOB67990.1"/>
    <property type="molecule type" value="Genomic_DNA"/>
</dbReference>
<accession>A0A0L7KXW0</accession>
<keyword evidence="3" id="KW-1185">Reference proteome</keyword>
<organism evidence="2 3">
    <name type="scientific">Operophtera brumata</name>
    <name type="common">Winter moth</name>
    <name type="synonym">Phalaena brumata</name>
    <dbReference type="NCBI Taxonomy" id="104452"/>
    <lineage>
        <taxon>Eukaryota</taxon>
        <taxon>Metazoa</taxon>
        <taxon>Ecdysozoa</taxon>
        <taxon>Arthropoda</taxon>
        <taxon>Hexapoda</taxon>
        <taxon>Insecta</taxon>
        <taxon>Pterygota</taxon>
        <taxon>Neoptera</taxon>
        <taxon>Endopterygota</taxon>
        <taxon>Lepidoptera</taxon>
        <taxon>Glossata</taxon>
        <taxon>Ditrysia</taxon>
        <taxon>Geometroidea</taxon>
        <taxon>Geometridae</taxon>
        <taxon>Larentiinae</taxon>
        <taxon>Operophtera</taxon>
    </lineage>
</organism>
<feature type="compositionally biased region" description="Acidic residues" evidence="1">
    <location>
        <begin position="67"/>
        <end position="78"/>
    </location>
</feature>
<evidence type="ECO:0000313" key="3">
    <source>
        <dbReference type="Proteomes" id="UP000037510"/>
    </source>
</evidence>
<name>A0A0L7KXW0_OPEBR</name>
<sequence>MSDQRYNPEVSGTPEQDPRVTSIADRLQQARTLLISHSGTNDAQAEAFMQGDEAGEEGSGSGRNYPDDDAAYDAEGSGEEGSGSQDVVCLGIGHIDLVLMSSVEIESEKLPSI</sequence>
<comment type="caution">
    <text evidence="2">The sequence shown here is derived from an EMBL/GenBank/DDBJ whole genome shotgun (WGS) entry which is preliminary data.</text>
</comment>
<dbReference type="AlphaFoldDB" id="A0A0L7KXW0"/>
<reference evidence="2 3" key="1">
    <citation type="journal article" date="2015" name="Genome Biol. Evol.">
        <title>The genome of winter moth (Operophtera brumata) provides a genomic perspective on sexual dimorphism and phenology.</title>
        <authorList>
            <person name="Derks M.F."/>
            <person name="Smit S."/>
            <person name="Salis L."/>
            <person name="Schijlen E."/>
            <person name="Bossers A."/>
            <person name="Mateman C."/>
            <person name="Pijl A.S."/>
            <person name="de Ridder D."/>
            <person name="Groenen M.A."/>
            <person name="Visser M.E."/>
            <person name="Megens H.J."/>
        </authorList>
    </citation>
    <scope>NUCLEOTIDE SEQUENCE [LARGE SCALE GENOMIC DNA]</scope>
    <source>
        <strain evidence="2">WM2013NL</strain>
        <tissue evidence="2">Head and thorax</tissue>
    </source>
</reference>
<protein>
    <submittedName>
        <fullName evidence="2">Putative dally</fullName>
    </submittedName>
</protein>
<evidence type="ECO:0000256" key="1">
    <source>
        <dbReference type="SAM" id="MobiDB-lite"/>
    </source>
</evidence>
<dbReference type="Proteomes" id="UP000037510">
    <property type="component" value="Unassembled WGS sequence"/>
</dbReference>
<feature type="region of interest" description="Disordered" evidence="1">
    <location>
        <begin position="1"/>
        <end position="21"/>
    </location>
</feature>
<proteinExistence type="predicted"/>
<feature type="region of interest" description="Disordered" evidence="1">
    <location>
        <begin position="37"/>
        <end position="86"/>
    </location>
</feature>
<gene>
    <name evidence="2" type="ORF">OBRU01_13894</name>
</gene>